<dbReference type="PANTHER" id="PTHR43792:SF8">
    <property type="entry name" value="[RIBOSOMAL PROTEIN US5]-ALANINE N-ACETYLTRANSFERASE"/>
    <property type="match status" value="1"/>
</dbReference>
<dbReference type="Proteomes" id="UP000234237">
    <property type="component" value="Chromosome"/>
</dbReference>
<dbReference type="Gene3D" id="3.40.630.30">
    <property type="match status" value="1"/>
</dbReference>
<dbReference type="PROSITE" id="PS51186">
    <property type="entry name" value="GNAT"/>
    <property type="match status" value="1"/>
</dbReference>
<organism evidence="5 6">
    <name type="scientific">Virgibacillus dokdonensis</name>
    <dbReference type="NCBI Taxonomy" id="302167"/>
    <lineage>
        <taxon>Bacteria</taxon>
        <taxon>Bacillati</taxon>
        <taxon>Bacillota</taxon>
        <taxon>Bacilli</taxon>
        <taxon>Bacillales</taxon>
        <taxon>Bacillaceae</taxon>
        <taxon>Virgibacillus</taxon>
    </lineage>
</organism>
<sequence length="187" mass="22370">MKTKEIKMQSETDRLMLRPLQNQDYERWLEGCRGRLPSQYKYDDEKMNLSGWTQEKFNKDVVAKLQQLADQDEAYVFGVFRKSDQKHIGKVEICTIMRDEFQWGLLGYTIHNQYWRKGYGKEAVKEAFNIAFKNLHFHRIEAHINVDNNPSIKLAESVGMKFECIRKGFIYEFEEWTDNLVYYTNSK</sequence>
<gene>
    <name evidence="5" type="ORF">A21D_00566</name>
</gene>
<keyword evidence="1 5" id="KW-0808">Transferase</keyword>
<dbReference type="InterPro" id="IPR051531">
    <property type="entry name" value="N-acetyltransferase"/>
</dbReference>
<dbReference type="CDD" id="cd04301">
    <property type="entry name" value="NAT_SF"/>
    <property type="match status" value="1"/>
</dbReference>
<evidence type="ECO:0000313" key="6">
    <source>
        <dbReference type="Proteomes" id="UP000234237"/>
    </source>
</evidence>
<feature type="domain" description="N-acetyltransferase" evidence="4">
    <location>
        <begin position="15"/>
        <end position="187"/>
    </location>
</feature>
<evidence type="ECO:0000256" key="3">
    <source>
        <dbReference type="ARBA" id="ARBA00038502"/>
    </source>
</evidence>
<dbReference type="EMBL" id="CP018622">
    <property type="protein sequence ID" value="AUJ23679.1"/>
    <property type="molecule type" value="Genomic_DNA"/>
</dbReference>
<dbReference type="SUPFAM" id="SSF55729">
    <property type="entry name" value="Acyl-CoA N-acyltransferases (Nat)"/>
    <property type="match status" value="1"/>
</dbReference>
<dbReference type="InterPro" id="IPR016181">
    <property type="entry name" value="Acyl_CoA_acyltransferase"/>
</dbReference>
<dbReference type="InterPro" id="IPR000182">
    <property type="entry name" value="GNAT_dom"/>
</dbReference>
<dbReference type="GO" id="GO:0005737">
    <property type="term" value="C:cytoplasm"/>
    <property type="evidence" value="ECO:0007669"/>
    <property type="project" value="TreeGrafter"/>
</dbReference>
<comment type="similarity">
    <text evidence="3">Belongs to the acetyltransferase family. RimJ subfamily.</text>
</comment>
<evidence type="ECO:0000259" key="4">
    <source>
        <dbReference type="PROSITE" id="PS51186"/>
    </source>
</evidence>
<dbReference type="KEGG" id="vpn:A21D_00566"/>
<protein>
    <submittedName>
        <fullName evidence="5">Ribosomal-protein-S5-alanine N-acetyltransferase</fullName>
    </submittedName>
</protein>
<name>A0A2K9IV75_9BACI</name>
<reference evidence="6" key="1">
    <citation type="submission" date="2016-11" db="EMBL/GenBank/DDBJ databases">
        <title>Complete genome sequence of Virgibacillus pantothenticus 21D, a halophilic bacterium isolated from the deep hypersaline anoxic basin Discovery in the Mediterranean Sea.</title>
        <authorList>
            <person name="Zeaiter Z."/>
            <person name="Booth J.M."/>
            <person name="Prosdocimi E.M."/>
            <person name="Mapelli F."/>
            <person name="Fusi M."/>
            <person name="Daffonchio D."/>
            <person name="Borin S."/>
            <person name="Crotti E."/>
        </authorList>
    </citation>
    <scope>NUCLEOTIDE SEQUENCE [LARGE SCALE GENOMIC DNA]</scope>
    <source>
        <strain evidence="6">21D</strain>
    </source>
</reference>
<dbReference type="GO" id="GO:0008999">
    <property type="term" value="F:protein-N-terminal-alanine acetyltransferase activity"/>
    <property type="evidence" value="ECO:0007669"/>
    <property type="project" value="TreeGrafter"/>
</dbReference>
<dbReference type="Pfam" id="PF13302">
    <property type="entry name" value="Acetyltransf_3"/>
    <property type="match status" value="1"/>
</dbReference>
<evidence type="ECO:0000256" key="2">
    <source>
        <dbReference type="ARBA" id="ARBA00023315"/>
    </source>
</evidence>
<accession>A0A2K9IV75</accession>
<evidence type="ECO:0000313" key="5">
    <source>
        <dbReference type="EMBL" id="AUJ23679.1"/>
    </source>
</evidence>
<dbReference type="AlphaFoldDB" id="A0A2K9IV75"/>
<dbReference type="PANTHER" id="PTHR43792">
    <property type="entry name" value="GNAT FAMILY, PUTATIVE (AFU_ORTHOLOGUE AFUA_3G00765)-RELATED-RELATED"/>
    <property type="match status" value="1"/>
</dbReference>
<evidence type="ECO:0000256" key="1">
    <source>
        <dbReference type="ARBA" id="ARBA00022679"/>
    </source>
</evidence>
<keyword evidence="2" id="KW-0012">Acyltransferase</keyword>
<proteinExistence type="inferred from homology"/>